<keyword evidence="1" id="KW-0472">Membrane</keyword>
<accession>A0A3M6QP32</accession>
<name>A0A3M6QP32_9BURK</name>
<dbReference type="RefSeq" id="WP_122230073.1">
    <property type="nucleotide sequence ID" value="NZ_RDQO01000004.1"/>
</dbReference>
<keyword evidence="1" id="KW-0812">Transmembrane</keyword>
<dbReference type="AlphaFoldDB" id="A0A3M6QP32"/>
<evidence type="ECO:0000256" key="1">
    <source>
        <dbReference type="SAM" id="Phobius"/>
    </source>
</evidence>
<keyword evidence="3" id="KW-1185">Reference proteome</keyword>
<proteinExistence type="predicted"/>
<feature type="transmembrane region" description="Helical" evidence="1">
    <location>
        <begin position="34"/>
        <end position="56"/>
    </location>
</feature>
<sequence>MPAPPRDLHDDEALRYQWATLAALLRQTRILDGLGTLLLALALLAALAGALAPIFAPHQTAWRPGWPWQAGLGLSMAAALVQKYHALRCALDAELFDWLARQAPNPATAAEQLDTALVQLRLRRADHLPPRDWPERQRAALALLRRQGLWLLLQAVTLLGSFCWLRH</sequence>
<keyword evidence="1" id="KW-1133">Transmembrane helix</keyword>
<protein>
    <submittedName>
        <fullName evidence="2">Uncharacterized protein</fullName>
    </submittedName>
</protein>
<gene>
    <name evidence="2" type="ORF">D8I35_13125</name>
</gene>
<feature type="transmembrane region" description="Helical" evidence="1">
    <location>
        <begin position="148"/>
        <end position="165"/>
    </location>
</feature>
<dbReference type="EMBL" id="RDQO01000004">
    <property type="protein sequence ID" value="RMX04806.1"/>
    <property type="molecule type" value="Genomic_DNA"/>
</dbReference>
<evidence type="ECO:0000313" key="3">
    <source>
        <dbReference type="Proteomes" id="UP000278006"/>
    </source>
</evidence>
<organism evidence="2 3">
    <name type="scientific">Corticibacter populi</name>
    <dbReference type="NCBI Taxonomy" id="1550736"/>
    <lineage>
        <taxon>Bacteria</taxon>
        <taxon>Pseudomonadati</taxon>
        <taxon>Pseudomonadota</taxon>
        <taxon>Betaproteobacteria</taxon>
        <taxon>Burkholderiales</taxon>
        <taxon>Comamonadaceae</taxon>
        <taxon>Corticibacter</taxon>
    </lineage>
</organism>
<comment type="caution">
    <text evidence="2">The sequence shown here is derived from an EMBL/GenBank/DDBJ whole genome shotgun (WGS) entry which is preliminary data.</text>
</comment>
<evidence type="ECO:0000313" key="2">
    <source>
        <dbReference type="EMBL" id="RMX04806.1"/>
    </source>
</evidence>
<reference evidence="2 3" key="1">
    <citation type="submission" date="2018-10" db="EMBL/GenBank/DDBJ databases">
        <title>Draft genome of Cortibacter populi DSM10536.</title>
        <authorList>
            <person name="Bernier A.-M."/>
            <person name="Bernard K."/>
        </authorList>
    </citation>
    <scope>NUCLEOTIDE SEQUENCE [LARGE SCALE GENOMIC DNA]</scope>
    <source>
        <strain evidence="2 3">DSM 105136</strain>
    </source>
</reference>
<dbReference type="Proteomes" id="UP000278006">
    <property type="component" value="Unassembled WGS sequence"/>
</dbReference>